<protein>
    <submittedName>
        <fullName evidence="1">Uncharacterized protein</fullName>
    </submittedName>
</protein>
<evidence type="ECO:0000313" key="2">
    <source>
        <dbReference type="Proteomes" id="UP000199040"/>
    </source>
</evidence>
<evidence type="ECO:0000313" key="1">
    <source>
        <dbReference type="EMBL" id="SFI01288.1"/>
    </source>
</evidence>
<gene>
    <name evidence="1" type="ORF">SAMN04487959_114115</name>
</gene>
<dbReference type="Proteomes" id="UP000199040">
    <property type="component" value="Unassembled WGS sequence"/>
</dbReference>
<dbReference type="AlphaFoldDB" id="A0A1I3EQU6"/>
<dbReference type="RefSeq" id="WP_092848870.1">
    <property type="nucleotide sequence ID" value="NZ_FOPY01000014.1"/>
</dbReference>
<sequence>MTWKAIFTLAVVTDTLVLAIDQNGPRSVTNDAQGVIDRINADIGGLGKRRIFYRDTEGRFDELRVEGGVFKGFSPCSEHQQEAFASWCRNASQTGAIG</sequence>
<name>A0A1I3EQU6_9GAMM</name>
<reference evidence="1 2" key="1">
    <citation type="submission" date="2016-10" db="EMBL/GenBank/DDBJ databases">
        <authorList>
            <person name="de Groot N.N."/>
        </authorList>
    </citation>
    <scope>NUCLEOTIDE SEQUENCE [LARGE SCALE GENOMIC DNA]</scope>
    <source>
        <strain evidence="1 2">CGMCC 1.6848</strain>
    </source>
</reference>
<keyword evidence="2" id="KW-1185">Reference proteome</keyword>
<dbReference type="STRING" id="442341.SAMN04487959_114115"/>
<organism evidence="1 2">
    <name type="scientific">Modicisalibacter xianhensis</name>
    <dbReference type="NCBI Taxonomy" id="442341"/>
    <lineage>
        <taxon>Bacteria</taxon>
        <taxon>Pseudomonadati</taxon>
        <taxon>Pseudomonadota</taxon>
        <taxon>Gammaproteobacteria</taxon>
        <taxon>Oceanospirillales</taxon>
        <taxon>Halomonadaceae</taxon>
        <taxon>Modicisalibacter</taxon>
    </lineage>
</organism>
<dbReference type="EMBL" id="FOPY01000014">
    <property type="protein sequence ID" value="SFI01288.1"/>
    <property type="molecule type" value="Genomic_DNA"/>
</dbReference>
<proteinExistence type="predicted"/>
<accession>A0A1I3EQU6</accession>